<name>A0A7Y4JQ21_9BACT</name>
<evidence type="ECO:0000313" key="2">
    <source>
        <dbReference type="EMBL" id="NOK09079.1"/>
    </source>
</evidence>
<dbReference type="Proteomes" id="UP000528460">
    <property type="component" value="Unassembled WGS sequence"/>
</dbReference>
<dbReference type="EMBL" id="JABFJW010000046">
    <property type="protein sequence ID" value="NOK09079.1"/>
    <property type="molecule type" value="Genomic_DNA"/>
</dbReference>
<evidence type="ECO:0000313" key="3">
    <source>
        <dbReference type="Proteomes" id="UP000528460"/>
    </source>
</evidence>
<dbReference type="InterPro" id="IPR014966">
    <property type="entry name" value="FRG-dom"/>
</dbReference>
<dbReference type="AlphaFoldDB" id="A0A7Y4JQ21"/>
<proteinExistence type="predicted"/>
<dbReference type="Pfam" id="PF08867">
    <property type="entry name" value="FRG"/>
    <property type="match status" value="1"/>
</dbReference>
<gene>
    <name evidence="2" type="ORF">HNS30_08560</name>
</gene>
<feature type="domain" description="FRG" evidence="1">
    <location>
        <begin position="56"/>
        <end position="166"/>
    </location>
</feature>
<evidence type="ECO:0000259" key="1">
    <source>
        <dbReference type="SMART" id="SM00901"/>
    </source>
</evidence>
<accession>A0A7Y4JQ21</accession>
<comment type="caution">
    <text evidence="2">The sequence shown here is derived from an EMBL/GenBank/DDBJ whole genome shotgun (WGS) entry which is preliminary data.</text>
</comment>
<protein>
    <submittedName>
        <fullName evidence="2">FRG domain-containing protein</fullName>
    </submittedName>
</protein>
<dbReference type="RefSeq" id="WP_171413289.1">
    <property type="nucleotide sequence ID" value="NZ_JABFJW010000046.1"/>
</dbReference>
<organism evidence="2 3">
    <name type="scientific">Corallococcus exercitus</name>
    <dbReference type="NCBI Taxonomy" id="2316736"/>
    <lineage>
        <taxon>Bacteria</taxon>
        <taxon>Pseudomonadati</taxon>
        <taxon>Myxococcota</taxon>
        <taxon>Myxococcia</taxon>
        <taxon>Myxococcales</taxon>
        <taxon>Cystobacterineae</taxon>
        <taxon>Myxococcaceae</taxon>
        <taxon>Corallococcus</taxon>
    </lineage>
</organism>
<reference evidence="2 3" key="1">
    <citation type="submission" date="2020-05" db="EMBL/GenBank/DDBJ databases">
        <authorList>
            <person name="Whitworth D."/>
        </authorList>
    </citation>
    <scope>NUCLEOTIDE SEQUENCE [LARGE SCALE GENOMIC DNA]</scope>
    <source>
        <strain evidence="2 3">CA046A</strain>
    </source>
</reference>
<dbReference type="SMART" id="SM00901">
    <property type="entry name" value="FRG"/>
    <property type="match status" value="1"/>
</dbReference>
<sequence length="297" mass="33297">MPLSAKDIFQSRWSWPAHLQKEITYRKPETKGGVGSLEVKSYHALVRTIGYCWFRSESSVLLRGQTKCYRSLAPSASRSTDPAGLIGSMDAFLDRFRAATNFDTGPIFQRTTEPTLQHYGLRTRWLDLVDSIPHALFFATHRLVTSPFDPSKKAYIKSPKGEGVIYVIDVGDITPASVAGSTIPGLFDTDWGGTVCDLRRAKPSHALRPHAQHGWLCRGPDGKLDLWDRVILRIFFNVADARPWIDGALSVEPEGMFPPPSWDEVFKMLISEKVNTFLTSERATGLDLGEILNFDFH</sequence>